<evidence type="ECO:0000313" key="9">
    <source>
        <dbReference type="Proteomes" id="UP000298616"/>
    </source>
</evidence>
<dbReference type="KEGG" id="fpf:DCC35_10225"/>
<dbReference type="GO" id="GO:0003700">
    <property type="term" value="F:DNA-binding transcription factor activity"/>
    <property type="evidence" value="ECO:0007669"/>
    <property type="project" value="InterPro"/>
</dbReference>
<dbReference type="InterPro" id="IPR050536">
    <property type="entry name" value="DtxR_MntR_Metal-Reg"/>
</dbReference>
<feature type="domain" description="HTH dtxR-type" evidence="7">
    <location>
        <begin position="1"/>
        <end position="64"/>
    </location>
</feature>
<dbReference type="PROSITE" id="PS50944">
    <property type="entry name" value="HTH_DTXR"/>
    <property type="match status" value="1"/>
</dbReference>
<dbReference type="Pfam" id="PF04023">
    <property type="entry name" value="FeoA"/>
    <property type="match status" value="1"/>
</dbReference>
<sequence>MLSYTEENYLKAIYHLSSGGEHEVSTNSIAESLQTKAASVSDMLKKLSVKELVEYRRYKGVNISEDGKKEALKIIRKHRLWEVFLVNNLKFNWDEVHEVAEQLEHIKSPLLIKRLDEFLGYPSFDPHGDPIPDEFGVIKDKAKILLKDLEEGNEAIVVAVSDDNPAFLQYCSKLGIKIGTPLKAIDKLEFDNSMQLLLDGDQKINVSKEVSENIWVTD</sequence>
<evidence type="ECO:0000313" key="8">
    <source>
        <dbReference type="EMBL" id="QCK15097.1"/>
    </source>
</evidence>
<keyword evidence="9" id="KW-1185">Reference proteome</keyword>
<dbReference type="InterPro" id="IPR022687">
    <property type="entry name" value="HTH_DTXR"/>
</dbReference>
<dbReference type="SMART" id="SM00899">
    <property type="entry name" value="FeoA"/>
    <property type="match status" value="1"/>
</dbReference>
<dbReference type="InterPro" id="IPR038157">
    <property type="entry name" value="FeoA_core_dom"/>
</dbReference>
<dbReference type="RefSeq" id="WP_137090683.1">
    <property type="nucleotide sequence ID" value="NZ_CP028923.1"/>
</dbReference>
<keyword evidence="3" id="KW-0805">Transcription regulation</keyword>
<evidence type="ECO:0000256" key="3">
    <source>
        <dbReference type="ARBA" id="ARBA00023015"/>
    </source>
</evidence>
<evidence type="ECO:0000256" key="1">
    <source>
        <dbReference type="ARBA" id="ARBA00007871"/>
    </source>
</evidence>
<evidence type="ECO:0000256" key="6">
    <source>
        <dbReference type="ARBA" id="ARBA00025185"/>
    </source>
</evidence>
<dbReference type="PANTHER" id="PTHR33238:SF7">
    <property type="entry name" value="IRON-DEPENDENT TRANSCRIPTIONAL REGULATOR"/>
    <property type="match status" value="1"/>
</dbReference>
<dbReference type="OrthoDB" id="9791355at2"/>
<dbReference type="InterPro" id="IPR036388">
    <property type="entry name" value="WH-like_DNA-bd_sf"/>
</dbReference>
<dbReference type="InterPro" id="IPR036390">
    <property type="entry name" value="WH_DNA-bd_sf"/>
</dbReference>
<dbReference type="InterPro" id="IPR022689">
    <property type="entry name" value="Iron_dep_repressor"/>
</dbReference>
<dbReference type="AlphaFoldDB" id="A0A4D7JK71"/>
<proteinExistence type="inferred from homology"/>
<keyword evidence="4" id="KW-0238">DNA-binding</keyword>
<evidence type="ECO:0000256" key="2">
    <source>
        <dbReference type="ARBA" id="ARBA00022386"/>
    </source>
</evidence>
<reference evidence="8 9" key="1">
    <citation type="submission" date="2018-04" db="EMBL/GenBank/DDBJ databases">
        <title>Complete genome uncultured novel isolate.</title>
        <authorList>
            <person name="Merlino G."/>
        </authorList>
    </citation>
    <scope>NUCLEOTIDE SEQUENCE [LARGE SCALE GENOMIC DNA]</scope>
    <source>
        <strain evidence="9">R1DC9</strain>
    </source>
</reference>
<keyword evidence="5" id="KW-0804">Transcription</keyword>
<evidence type="ECO:0000256" key="5">
    <source>
        <dbReference type="ARBA" id="ARBA00023163"/>
    </source>
</evidence>
<dbReference type="InterPro" id="IPR007167">
    <property type="entry name" value="Fe-transptr_FeoA-like"/>
</dbReference>
<dbReference type="Pfam" id="PF02742">
    <property type="entry name" value="Fe_dep_repr_C"/>
    <property type="match status" value="1"/>
</dbReference>
<gene>
    <name evidence="8" type="ORF">DCC35_10225</name>
</gene>
<dbReference type="EMBL" id="CP028923">
    <property type="protein sequence ID" value="QCK15097.1"/>
    <property type="molecule type" value="Genomic_DNA"/>
</dbReference>
<evidence type="ECO:0000256" key="4">
    <source>
        <dbReference type="ARBA" id="ARBA00023125"/>
    </source>
</evidence>
<dbReference type="Gene3D" id="2.30.30.90">
    <property type="match status" value="1"/>
</dbReference>
<dbReference type="SMART" id="SM00529">
    <property type="entry name" value="HTH_DTXR"/>
    <property type="match status" value="1"/>
</dbReference>
<dbReference type="InterPro" id="IPR001367">
    <property type="entry name" value="Fe_dep_repressor"/>
</dbReference>
<dbReference type="Gene3D" id="1.10.10.10">
    <property type="entry name" value="Winged helix-like DNA-binding domain superfamily/Winged helix DNA-binding domain"/>
    <property type="match status" value="1"/>
</dbReference>
<dbReference type="Pfam" id="PF01325">
    <property type="entry name" value="Fe_dep_repress"/>
    <property type="match status" value="1"/>
</dbReference>
<dbReference type="GO" id="GO:0003677">
    <property type="term" value="F:DNA binding"/>
    <property type="evidence" value="ECO:0007669"/>
    <property type="project" value="UniProtKB-KW"/>
</dbReference>
<dbReference type="GO" id="GO:0046914">
    <property type="term" value="F:transition metal ion binding"/>
    <property type="evidence" value="ECO:0007669"/>
    <property type="project" value="InterPro"/>
</dbReference>
<dbReference type="Proteomes" id="UP000298616">
    <property type="component" value="Chromosome"/>
</dbReference>
<protein>
    <recommendedName>
        <fullName evidence="2">Transcriptional regulator MntR</fullName>
    </recommendedName>
</protein>
<comment type="similarity">
    <text evidence="1">Belongs to the DtxR/MntR family.</text>
</comment>
<dbReference type="SUPFAM" id="SSF46785">
    <property type="entry name" value="Winged helix' DNA-binding domain"/>
    <property type="match status" value="1"/>
</dbReference>
<comment type="function">
    <text evidence="6">In the presence of manganese, represses expression of mntH and mntS. Up-regulates expression of mntP.</text>
</comment>
<dbReference type="GO" id="GO:0046983">
    <property type="term" value="F:protein dimerization activity"/>
    <property type="evidence" value="ECO:0007669"/>
    <property type="project" value="InterPro"/>
</dbReference>
<dbReference type="PANTHER" id="PTHR33238">
    <property type="entry name" value="IRON (METAL) DEPENDENT REPRESSOR, DTXR FAMILY"/>
    <property type="match status" value="1"/>
</dbReference>
<dbReference type="SUPFAM" id="SSF47979">
    <property type="entry name" value="Iron-dependent repressor protein, dimerization domain"/>
    <property type="match status" value="1"/>
</dbReference>
<accession>A0A4D7JK71</accession>
<evidence type="ECO:0000259" key="7">
    <source>
        <dbReference type="PROSITE" id="PS50944"/>
    </source>
</evidence>
<name>A0A4D7JK71_9BACT</name>
<dbReference type="InterPro" id="IPR036421">
    <property type="entry name" value="Fe_dep_repressor_sf"/>
</dbReference>
<organism evidence="8 9">
    <name type="scientific">Mangrovivirga cuniculi</name>
    <dbReference type="NCBI Taxonomy" id="2715131"/>
    <lineage>
        <taxon>Bacteria</taxon>
        <taxon>Pseudomonadati</taxon>
        <taxon>Bacteroidota</taxon>
        <taxon>Cytophagia</taxon>
        <taxon>Cytophagales</taxon>
        <taxon>Mangrovivirgaceae</taxon>
        <taxon>Mangrovivirga</taxon>
    </lineage>
</organism>